<feature type="region of interest" description="Disordered" evidence="7">
    <location>
        <begin position="341"/>
        <end position="363"/>
    </location>
</feature>
<evidence type="ECO:0000256" key="7">
    <source>
        <dbReference type="SAM" id="MobiDB-lite"/>
    </source>
</evidence>
<reference evidence="8" key="1">
    <citation type="submission" date="2014-11" db="EMBL/GenBank/DDBJ databases">
        <title>Molecular phylogeny of cliff fern family Woodsiaceae with morphological implications.</title>
        <authorList>
            <person name="Shao Y.-Z."/>
            <person name="Wei R."/>
            <person name="Zhang X.-C."/>
        </authorList>
    </citation>
    <scope>NUCLEOTIDE SEQUENCE</scope>
</reference>
<dbReference type="GO" id="GO:0005856">
    <property type="term" value="C:cytoskeleton"/>
    <property type="evidence" value="ECO:0007669"/>
    <property type="project" value="UniProtKB-SubCell"/>
</dbReference>
<keyword evidence="3" id="KW-0963">Cytoplasm</keyword>
<dbReference type="EMBL" id="CDMZ01001180">
    <property type="protein sequence ID" value="CUC09616.1"/>
    <property type="molecule type" value="Genomic_DNA"/>
</dbReference>
<keyword evidence="6" id="KW-0175">Coiled coil</keyword>
<name>A0A0K6S7P9_9ALVE</name>
<evidence type="ECO:0000256" key="2">
    <source>
        <dbReference type="ARBA" id="ARBA00004316"/>
    </source>
</evidence>
<organism evidence="8">
    <name type="scientific">Chromera velia CCMP2878</name>
    <dbReference type="NCBI Taxonomy" id="1169474"/>
    <lineage>
        <taxon>Eukaryota</taxon>
        <taxon>Sar</taxon>
        <taxon>Alveolata</taxon>
        <taxon>Colpodellida</taxon>
        <taxon>Chromeraceae</taxon>
        <taxon>Chromera</taxon>
    </lineage>
</organism>
<dbReference type="GO" id="GO:0031514">
    <property type="term" value="C:motile cilium"/>
    <property type="evidence" value="ECO:0007669"/>
    <property type="project" value="TreeGrafter"/>
</dbReference>
<dbReference type="GO" id="GO:0005737">
    <property type="term" value="C:cytoplasm"/>
    <property type="evidence" value="ECO:0007669"/>
    <property type="project" value="TreeGrafter"/>
</dbReference>
<gene>
    <name evidence="8" type="ORF">Cvel_21764.t2.CR2</name>
</gene>
<proteinExistence type="predicted"/>
<evidence type="ECO:0000256" key="5">
    <source>
        <dbReference type="ARBA" id="ARBA00023273"/>
    </source>
</evidence>
<feature type="coiled-coil region" evidence="6">
    <location>
        <begin position="263"/>
        <end position="301"/>
    </location>
</feature>
<protein>
    <recommendedName>
        <fullName evidence="9">Dynein regulatory complex protein 9</fullName>
    </recommendedName>
</protein>
<dbReference type="AlphaFoldDB" id="A0A0K6S7P9"/>
<dbReference type="PANTHER" id="PTHR14871">
    <property type="entry name" value="DYNEIN REGULATORY COMPLEX PROTEIN 9"/>
    <property type="match status" value="1"/>
</dbReference>
<accession>A0A0K6S7P9</accession>
<sequence>MSSVKLEPIEAFRAQTLLDEALKKLEFLTTISNTHNATRDDLTAFIGDEITRIIQEQRSLEAEYEDLVVERSRLKGLTNKAAYIEVQKKIKDVSYRLRQSNKTLCQNLKENPDPQKNLQKLEKERSNVQQWFEDLKKDLSEFHFQSLASKVIHEQQQLDLLKETKQKERELTLEVQKVEKELKQNTNEHERETRSDEKEIQKLKADLQQDRREKALEEEVARLQAARELESTVHAAAAAWVERKTEKLAEEKDEWDTTFERDSKRQEEEVQALTKAHAALLQEKETILAKLEKDEQKLFDAEAADRRALEVKADRAVQRMHMSDAVRLLQKMGRIYAERKKLRDAGKKKKKKGQSMKVWQGKK</sequence>
<evidence type="ECO:0000256" key="6">
    <source>
        <dbReference type="SAM" id="Coils"/>
    </source>
</evidence>
<evidence type="ECO:0008006" key="9">
    <source>
        <dbReference type="Google" id="ProtNLM"/>
    </source>
</evidence>
<comment type="subcellular location">
    <subcellularLocation>
        <location evidence="2">Cell projection</location>
    </subcellularLocation>
    <subcellularLocation>
        <location evidence="1">Cytoplasm</location>
        <location evidence="1">Cytoskeleton</location>
    </subcellularLocation>
</comment>
<dbReference type="PANTHER" id="PTHR14871:SF1">
    <property type="entry name" value="DYNEIN REGULATORY COMPLEX PROTEIN 9"/>
    <property type="match status" value="1"/>
</dbReference>
<evidence type="ECO:0000256" key="1">
    <source>
        <dbReference type="ARBA" id="ARBA00004245"/>
    </source>
</evidence>
<dbReference type="VEuPathDB" id="CryptoDB:Cvel_21764"/>
<evidence type="ECO:0000256" key="3">
    <source>
        <dbReference type="ARBA" id="ARBA00022490"/>
    </source>
</evidence>
<evidence type="ECO:0000256" key="4">
    <source>
        <dbReference type="ARBA" id="ARBA00023212"/>
    </source>
</evidence>
<keyword evidence="5" id="KW-0966">Cell projection</keyword>
<keyword evidence="4" id="KW-0206">Cytoskeleton</keyword>
<dbReference type="InterPro" id="IPR042618">
    <property type="entry name" value="IQCG"/>
</dbReference>
<feature type="coiled-coil region" evidence="6">
    <location>
        <begin position="118"/>
        <end position="220"/>
    </location>
</feature>
<evidence type="ECO:0000313" key="8">
    <source>
        <dbReference type="EMBL" id="CUC09616.1"/>
    </source>
</evidence>
<feature type="compositionally biased region" description="Basic residues" evidence="7">
    <location>
        <begin position="346"/>
        <end position="363"/>
    </location>
</feature>
<dbReference type="GO" id="GO:0044782">
    <property type="term" value="P:cilium organization"/>
    <property type="evidence" value="ECO:0007669"/>
    <property type="project" value="TreeGrafter"/>
</dbReference>